<organism evidence="3 4">
    <name type="scientific">Chelatococcus asaccharovorans</name>
    <dbReference type="NCBI Taxonomy" id="28210"/>
    <lineage>
        <taxon>Bacteria</taxon>
        <taxon>Pseudomonadati</taxon>
        <taxon>Pseudomonadota</taxon>
        <taxon>Alphaproteobacteria</taxon>
        <taxon>Hyphomicrobiales</taxon>
        <taxon>Chelatococcaceae</taxon>
        <taxon>Chelatococcus</taxon>
    </lineage>
</organism>
<proteinExistence type="predicted"/>
<accession>A0A2V3U5G0</accession>
<dbReference type="PANTHER" id="PTHR36933:SF1">
    <property type="entry name" value="SLL0788 PROTEIN"/>
    <property type="match status" value="1"/>
</dbReference>
<dbReference type="PANTHER" id="PTHR36933">
    <property type="entry name" value="SLL0788 PROTEIN"/>
    <property type="match status" value="1"/>
</dbReference>
<evidence type="ECO:0000313" key="3">
    <source>
        <dbReference type="EMBL" id="PXW58201.1"/>
    </source>
</evidence>
<dbReference type="Proteomes" id="UP000248021">
    <property type="component" value="Unassembled WGS sequence"/>
</dbReference>
<dbReference type="Gene3D" id="1.20.1260.10">
    <property type="match status" value="1"/>
</dbReference>
<dbReference type="Pfam" id="PF03713">
    <property type="entry name" value="DUF305"/>
    <property type="match status" value="1"/>
</dbReference>
<keyword evidence="1" id="KW-0732">Signal</keyword>
<gene>
    <name evidence="3" type="ORF">C7450_106378</name>
</gene>
<dbReference type="EMBL" id="QJJK01000006">
    <property type="protein sequence ID" value="PXW58201.1"/>
    <property type="molecule type" value="Genomic_DNA"/>
</dbReference>
<sequence length="126" mass="13211">MFLKTYIFAAAGLAALTIQPALAQQASPHAGHGAAAQTAPAASPSTKAYEAANAAMHAGMAIPYTGNADVDFVRQMIPHHEGAVAMAKVVLAHGKDPEIRKLAEEIIAAQDKEIAFMRGWLARHGQ</sequence>
<feature type="chain" id="PRO_5016151654" description="DUF305 domain-containing protein" evidence="1">
    <location>
        <begin position="24"/>
        <end position="126"/>
    </location>
</feature>
<name>A0A2V3U5G0_9HYPH</name>
<evidence type="ECO:0000259" key="2">
    <source>
        <dbReference type="Pfam" id="PF03713"/>
    </source>
</evidence>
<keyword evidence="4" id="KW-1185">Reference proteome</keyword>
<dbReference type="InterPro" id="IPR012347">
    <property type="entry name" value="Ferritin-like"/>
</dbReference>
<comment type="caution">
    <text evidence="3">The sequence shown here is derived from an EMBL/GenBank/DDBJ whole genome shotgun (WGS) entry which is preliminary data.</text>
</comment>
<protein>
    <recommendedName>
        <fullName evidence="2">DUF305 domain-containing protein</fullName>
    </recommendedName>
</protein>
<dbReference type="AlphaFoldDB" id="A0A2V3U5G0"/>
<dbReference type="OrthoDB" id="517560at2"/>
<evidence type="ECO:0000256" key="1">
    <source>
        <dbReference type="SAM" id="SignalP"/>
    </source>
</evidence>
<evidence type="ECO:0000313" key="4">
    <source>
        <dbReference type="Proteomes" id="UP000248021"/>
    </source>
</evidence>
<reference evidence="3 4" key="1">
    <citation type="submission" date="2018-05" db="EMBL/GenBank/DDBJ databases">
        <title>Genomic Encyclopedia of Type Strains, Phase IV (KMG-IV): sequencing the most valuable type-strain genomes for metagenomic binning, comparative biology and taxonomic classification.</title>
        <authorList>
            <person name="Goeker M."/>
        </authorList>
    </citation>
    <scope>NUCLEOTIDE SEQUENCE [LARGE SCALE GENOMIC DNA]</scope>
    <source>
        <strain evidence="3 4">DSM 6462</strain>
    </source>
</reference>
<dbReference type="InterPro" id="IPR005183">
    <property type="entry name" value="DUF305_CopM-like"/>
</dbReference>
<feature type="signal peptide" evidence="1">
    <location>
        <begin position="1"/>
        <end position="23"/>
    </location>
</feature>
<dbReference type="RefSeq" id="WP_110375485.1">
    <property type="nucleotide sequence ID" value="NZ_JAHBRY010000001.1"/>
</dbReference>
<feature type="domain" description="DUF305" evidence="2">
    <location>
        <begin position="69"/>
        <end position="126"/>
    </location>
</feature>